<dbReference type="UniPathway" id="UPA00232"/>
<accession>A0A557NZT8</accession>
<keyword evidence="1" id="KW-0963">Cytoplasm</keyword>
<proteinExistence type="inferred from homology"/>
<comment type="pathway">
    <text evidence="1">Cofactor biosynthesis; ubiquinone biosynthesis.</text>
</comment>
<dbReference type="InterPro" id="IPR036527">
    <property type="entry name" value="SCP2_sterol-bd_dom_sf"/>
</dbReference>
<dbReference type="InterPro" id="IPR038989">
    <property type="entry name" value="UbiJ"/>
</dbReference>
<comment type="subcellular location">
    <subcellularLocation>
        <location evidence="1">Cytoplasm</location>
    </subcellularLocation>
</comment>
<dbReference type="EMBL" id="VMKJ01000036">
    <property type="protein sequence ID" value="TVO33884.1"/>
    <property type="molecule type" value="Genomic_DNA"/>
</dbReference>
<comment type="function">
    <text evidence="1">Required for ubiquinone (coenzyme Q) biosynthesis. Binds hydrophobic ubiquinone biosynthetic intermediates via its SCP2 domain and is essential for the stability of the Ubi complex. May constitute a docking platform where Ubi enzymes assemble and access their SCP2-bound polyprenyl substrates.</text>
</comment>
<comment type="caution">
    <text evidence="3">The sequence shown here is derived from an EMBL/GenBank/DDBJ whole genome shotgun (WGS) entry which is preliminary data.</text>
</comment>
<dbReference type="SUPFAM" id="SSF55718">
    <property type="entry name" value="SCP-like"/>
    <property type="match status" value="1"/>
</dbReference>
<dbReference type="PANTHER" id="PTHR38693">
    <property type="entry name" value="UBIQUINONE BIOSYNTHESIS PROTEIN UBIJ"/>
    <property type="match status" value="1"/>
</dbReference>
<keyword evidence="1" id="KW-0831">Ubiquinone biosynthesis</keyword>
<dbReference type="InterPro" id="IPR003033">
    <property type="entry name" value="SCP2_sterol-bd_dom"/>
</dbReference>
<dbReference type="OrthoDB" id="5801225at2"/>
<feature type="domain" description="SCP2" evidence="2">
    <location>
        <begin position="16"/>
        <end position="111"/>
    </location>
</feature>
<protein>
    <recommendedName>
        <fullName evidence="1">Ubiquinone biosynthesis accessory factor UbiJ</fullName>
    </recommendedName>
</protein>
<evidence type="ECO:0000313" key="3">
    <source>
        <dbReference type="EMBL" id="TVO33884.1"/>
    </source>
</evidence>
<evidence type="ECO:0000256" key="1">
    <source>
        <dbReference type="HAMAP-Rule" id="MF_02215"/>
    </source>
</evidence>
<dbReference type="HAMAP" id="MF_02215">
    <property type="entry name" value="UbiJ"/>
    <property type="match status" value="1"/>
</dbReference>
<dbReference type="GO" id="GO:0005737">
    <property type="term" value="C:cytoplasm"/>
    <property type="evidence" value="ECO:0007669"/>
    <property type="project" value="UniProtKB-SubCell"/>
</dbReference>
<dbReference type="GO" id="GO:0006744">
    <property type="term" value="P:ubiquinone biosynthetic process"/>
    <property type="evidence" value="ECO:0007669"/>
    <property type="project" value="UniProtKB-UniRule"/>
</dbReference>
<reference evidence="3 4" key="1">
    <citation type="submission" date="2019-07" db="EMBL/GenBank/DDBJ databases">
        <title>The draft genome sequence of Vibrio algivorus M1486.</title>
        <authorList>
            <person name="Meng X."/>
        </authorList>
    </citation>
    <scope>NUCLEOTIDE SEQUENCE [LARGE SCALE GENOMIC DNA]</scope>
    <source>
        <strain evidence="3 4">M1486</strain>
    </source>
</reference>
<sequence length="201" mass="22814">MPFEPLVTGIIETTLNRLILDAPEHQKQVSRLKGKVIKVHLQELDRQLIFVFSHQVDVLSHYEAEPDCYLSLKLAVLPELKDQSNITRLIKQDKLVLEGDIQLAQKFSQLMTDIKPDPEEWLSRATGDVIAHTIVQGTKSQAESLKQGLLNQQRRLSTVVTHEWQITPSALEIAYFCDQVDELAGSVSVIEQRLDRLVAKL</sequence>
<gene>
    <name evidence="1" type="primary">ubiJ</name>
    <name evidence="3" type="ORF">FOF44_14465</name>
</gene>
<dbReference type="PANTHER" id="PTHR38693:SF1">
    <property type="entry name" value="UBIQUINONE BIOSYNTHESIS ACCESSORY FACTOR UBIJ"/>
    <property type="match status" value="1"/>
</dbReference>
<dbReference type="RefSeq" id="WP_144388855.1">
    <property type="nucleotide sequence ID" value="NZ_CANNCB010000040.1"/>
</dbReference>
<organism evidence="3 4">
    <name type="scientific">Vibrio algivorus</name>
    <dbReference type="NCBI Taxonomy" id="1667024"/>
    <lineage>
        <taxon>Bacteria</taxon>
        <taxon>Pseudomonadati</taxon>
        <taxon>Pseudomonadota</taxon>
        <taxon>Gammaproteobacteria</taxon>
        <taxon>Vibrionales</taxon>
        <taxon>Vibrionaceae</taxon>
        <taxon>Vibrio</taxon>
    </lineage>
</organism>
<dbReference type="AlphaFoldDB" id="A0A557NZT8"/>
<name>A0A557NZT8_9VIBR</name>
<dbReference type="Pfam" id="PF02036">
    <property type="entry name" value="SCP2"/>
    <property type="match status" value="1"/>
</dbReference>
<comment type="similarity">
    <text evidence="1">Belongs to the UbiJ family.</text>
</comment>
<dbReference type="Proteomes" id="UP000319828">
    <property type="component" value="Unassembled WGS sequence"/>
</dbReference>
<evidence type="ECO:0000259" key="2">
    <source>
        <dbReference type="Pfam" id="PF02036"/>
    </source>
</evidence>
<evidence type="ECO:0000313" key="4">
    <source>
        <dbReference type="Proteomes" id="UP000319828"/>
    </source>
</evidence>